<gene>
    <name evidence="1" type="primary">194</name>
    <name evidence="1" type="ORF">SEA_STARBOW_194</name>
</gene>
<dbReference type="EMBL" id="MH576964">
    <property type="protein sequence ID" value="AXH66662.1"/>
    <property type="molecule type" value="Genomic_DNA"/>
</dbReference>
<dbReference type="Proteomes" id="UP000259040">
    <property type="component" value="Segment"/>
</dbReference>
<reference evidence="1 2" key="1">
    <citation type="submission" date="2018-07" db="EMBL/GenBank/DDBJ databases">
        <authorList>
            <person name="Boyd E.M."/>
            <person name="Barkley D.B."/>
            <person name="Naeem H."/>
            <person name="Vanhorne R."/>
            <person name="Nayek S."/>
            <person name="Layton S.R."/>
            <person name="Hughes L.E."/>
            <person name="Garlena R.A."/>
            <person name="Russell D.A."/>
            <person name="Pope W.H."/>
            <person name="Jacobs-Sera D."/>
            <person name="Hatfull G.F."/>
        </authorList>
    </citation>
    <scope>NUCLEOTIDE SEQUENCE [LARGE SCALE GENOMIC DNA]</scope>
</reference>
<protein>
    <submittedName>
        <fullName evidence="1">Uncharacterized protein</fullName>
    </submittedName>
</protein>
<proteinExistence type="predicted"/>
<organism evidence="1 2">
    <name type="scientific">Streptomyces phage Starbow</name>
    <dbReference type="NCBI Taxonomy" id="2283266"/>
    <lineage>
        <taxon>Viruses</taxon>
        <taxon>Duplodnaviria</taxon>
        <taxon>Heunggongvirae</taxon>
        <taxon>Uroviricota</taxon>
        <taxon>Caudoviricetes</taxon>
        <taxon>Stanwilliamsviridae</taxon>
        <taxon>Boydwoodruffvirinae</taxon>
        <taxon>Karimacvirus</taxon>
        <taxon>Karimacvirus karimac</taxon>
        <taxon>Streptomyces virus Karimac</taxon>
    </lineage>
</organism>
<evidence type="ECO:0000313" key="1">
    <source>
        <dbReference type="EMBL" id="AXH66662.1"/>
    </source>
</evidence>
<accession>A0A345M841</accession>
<sequence>MAKRVKALELRSTDRANFFNLYVSGTWKGLVETSKVGRKTNYRIHGAKRNFEDFTGTKKDFETFAKERFSS</sequence>
<evidence type="ECO:0000313" key="2">
    <source>
        <dbReference type="Proteomes" id="UP000259040"/>
    </source>
</evidence>
<name>A0A345M841_9CAUD</name>